<dbReference type="NCBIfam" id="TIGR00550">
    <property type="entry name" value="nadA"/>
    <property type="match status" value="1"/>
</dbReference>
<dbReference type="AlphaFoldDB" id="A0A154BNH5"/>
<feature type="binding site" evidence="10">
    <location>
        <position position="213"/>
    </location>
    <ligand>
        <name>iminosuccinate</name>
        <dbReference type="ChEBI" id="CHEBI:77875"/>
    </ligand>
</feature>
<evidence type="ECO:0000256" key="7">
    <source>
        <dbReference type="ARBA" id="ARBA00022723"/>
    </source>
</evidence>
<evidence type="ECO:0000256" key="2">
    <source>
        <dbReference type="ARBA" id="ARBA00012669"/>
    </source>
</evidence>
<gene>
    <name evidence="10" type="primary">nadA</name>
    <name evidence="11" type="ORF">AXX12_12290</name>
</gene>
<dbReference type="HAMAP" id="MF_00568">
    <property type="entry name" value="NadA_type2"/>
    <property type="match status" value="1"/>
</dbReference>
<keyword evidence="4 10" id="KW-0963">Cytoplasm</keyword>
<dbReference type="GO" id="GO:0046872">
    <property type="term" value="F:metal ion binding"/>
    <property type="evidence" value="ECO:0007669"/>
    <property type="project" value="UniProtKB-KW"/>
</dbReference>
<feature type="binding site" evidence="10">
    <location>
        <position position="22"/>
    </location>
    <ligand>
        <name>iminosuccinate</name>
        <dbReference type="ChEBI" id="CHEBI:77875"/>
    </ligand>
</feature>
<feature type="binding site" evidence="10">
    <location>
        <position position="170"/>
    </location>
    <ligand>
        <name>[4Fe-4S] cluster</name>
        <dbReference type="ChEBI" id="CHEBI:49883"/>
    </ligand>
</feature>
<proteinExistence type="inferred from homology"/>
<feature type="binding site" evidence="10">
    <location>
        <position position="127"/>
    </location>
    <ligand>
        <name>iminosuccinate</name>
        <dbReference type="ChEBI" id="CHEBI:77875"/>
    </ligand>
</feature>
<dbReference type="InterPro" id="IPR003473">
    <property type="entry name" value="NadA"/>
</dbReference>
<evidence type="ECO:0000256" key="4">
    <source>
        <dbReference type="ARBA" id="ARBA00022490"/>
    </source>
</evidence>
<feature type="binding site" evidence="10">
    <location>
        <position position="39"/>
    </location>
    <ligand>
        <name>iminosuccinate</name>
        <dbReference type="ChEBI" id="CHEBI:77875"/>
    </ligand>
</feature>
<protein>
    <recommendedName>
        <fullName evidence="2 10">Quinolinate synthase</fullName>
        <ecNumber evidence="2 10">2.5.1.72</ecNumber>
    </recommendedName>
</protein>
<dbReference type="InterPro" id="IPR036094">
    <property type="entry name" value="NadA_sf"/>
</dbReference>
<dbReference type="STRING" id="1794912.AXX12_12290"/>
<dbReference type="GO" id="GO:0034628">
    <property type="term" value="P:'de novo' NAD+ biosynthetic process from L-aspartate"/>
    <property type="evidence" value="ECO:0007669"/>
    <property type="project" value="TreeGrafter"/>
</dbReference>
<feature type="binding site" evidence="10">
    <location>
        <begin position="110"/>
        <end position="112"/>
    </location>
    <ligand>
        <name>iminosuccinate</name>
        <dbReference type="ChEBI" id="CHEBI:77875"/>
    </ligand>
</feature>
<dbReference type="EMBL" id="LSGP01000023">
    <property type="protein sequence ID" value="KYZ75489.1"/>
    <property type="molecule type" value="Genomic_DNA"/>
</dbReference>
<comment type="subcellular location">
    <subcellularLocation>
        <location evidence="10">Cytoplasm</location>
    </subcellularLocation>
</comment>
<evidence type="ECO:0000256" key="1">
    <source>
        <dbReference type="ARBA" id="ARBA00005065"/>
    </source>
</evidence>
<evidence type="ECO:0000313" key="11">
    <source>
        <dbReference type="EMBL" id="KYZ75489.1"/>
    </source>
</evidence>
<comment type="catalytic activity">
    <reaction evidence="10">
        <text>iminosuccinate + dihydroxyacetone phosphate = quinolinate + phosphate + 2 H2O + H(+)</text>
        <dbReference type="Rhea" id="RHEA:25888"/>
        <dbReference type="ChEBI" id="CHEBI:15377"/>
        <dbReference type="ChEBI" id="CHEBI:15378"/>
        <dbReference type="ChEBI" id="CHEBI:29959"/>
        <dbReference type="ChEBI" id="CHEBI:43474"/>
        <dbReference type="ChEBI" id="CHEBI:57642"/>
        <dbReference type="ChEBI" id="CHEBI:77875"/>
        <dbReference type="EC" id="2.5.1.72"/>
    </reaction>
</comment>
<name>A0A154BNH5_ANASB</name>
<evidence type="ECO:0000256" key="10">
    <source>
        <dbReference type="HAMAP-Rule" id="MF_00568"/>
    </source>
</evidence>
<comment type="cofactor">
    <cofactor evidence="10">
        <name>[4Fe-4S] cluster</name>
        <dbReference type="ChEBI" id="CHEBI:49883"/>
    </cofactor>
    <text evidence="10">Binds 1 [4Fe-4S] cluster per subunit.</text>
</comment>
<dbReference type="EC" id="2.5.1.72" evidence="2 10"/>
<dbReference type="PANTHER" id="PTHR30573:SF0">
    <property type="entry name" value="QUINOLINATE SYNTHASE, CHLOROPLASTIC"/>
    <property type="match status" value="1"/>
</dbReference>
<dbReference type="PANTHER" id="PTHR30573">
    <property type="entry name" value="QUINOLINATE SYNTHETASE A"/>
    <property type="match status" value="1"/>
</dbReference>
<evidence type="ECO:0000256" key="5">
    <source>
        <dbReference type="ARBA" id="ARBA00022642"/>
    </source>
</evidence>
<dbReference type="NCBIfam" id="NF006879">
    <property type="entry name" value="PRK09375.1-4"/>
    <property type="match status" value="1"/>
</dbReference>
<feature type="binding site" evidence="10">
    <location>
        <begin position="196"/>
        <end position="198"/>
    </location>
    <ligand>
        <name>iminosuccinate</name>
        <dbReference type="ChEBI" id="CHEBI:77875"/>
    </ligand>
</feature>
<dbReference type="OrthoDB" id="9801204at2"/>
<evidence type="ECO:0000256" key="9">
    <source>
        <dbReference type="ARBA" id="ARBA00023014"/>
    </source>
</evidence>
<keyword evidence="9 10" id="KW-0411">Iron-sulfur</keyword>
<dbReference type="NCBIfam" id="NF006878">
    <property type="entry name" value="PRK09375.1-2"/>
    <property type="match status" value="1"/>
</dbReference>
<comment type="similarity">
    <text evidence="10">Belongs to the quinolinate synthase family. Type 2 subfamily.</text>
</comment>
<dbReference type="UniPathway" id="UPA00253">
    <property type="reaction ID" value="UER00327"/>
</dbReference>
<dbReference type="Pfam" id="PF02445">
    <property type="entry name" value="NadA"/>
    <property type="match status" value="1"/>
</dbReference>
<keyword evidence="5 10" id="KW-0662">Pyridine nucleotide biosynthesis</keyword>
<evidence type="ECO:0000256" key="3">
    <source>
        <dbReference type="ARBA" id="ARBA00022485"/>
    </source>
</evidence>
<dbReference type="InterPro" id="IPR023066">
    <property type="entry name" value="Quinolinate_synth_type2"/>
</dbReference>
<dbReference type="Proteomes" id="UP000076268">
    <property type="component" value="Unassembled WGS sequence"/>
</dbReference>
<dbReference type="GO" id="GO:0008987">
    <property type="term" value="F:quinolinate synthetase A activity"/>
    <property type="evidence" value="ECO:0007669"/>
    <property type="project" value="UniProtKB-UniRule"/>
</dbReference>
<evidence type="ECO:0000313" key="12">
    <source>
        <dbReference type="Proteomes" id="UP000076268"/>
    </source>
</evidence>
<keyword evidence="3 10" id="KW-0004">4Fe-4S</keyword>
<keyword evidence="6 10" id="KW-0808">Transferase</keyword>
<dbReference type="SUPFAM" id="SSF142754">
    <property type="entry name" value="NadA-like"/>
    <property type="match status" value="1"/>
</dbReference>
<keyword evidence="12" id="KW-1185">Reference proteome</keyword>
<feature type="binding site" evidence="10">
    <location>
        <position position="84"/>
    </location>
    <ligand>
        <name>[4Fe-4S] cluster</name>
        <dbReference type="ChEBI" id="CHEBI:49883"/>
    </ligand>
</feature>
<organism evidence="11 12">
    <name type="scientific">Anaerosporomusa subterranea</name>
    <dbReference type="NCBI Taxonomy" id="1794912"/>
    <lineage>
        <taxon>Bacteria</taxon>
        <taxon>Bacillati</taxon>
        <taxon>Bacillota</taxon>
        <taxon>Negativicutes</taxon>
        <taxon>Acetonemataceae</taxon>
        <taxon>Anaerosporomusa</taxon>
    </lineage>
</organism>
<dbReference type="RefSeq" id="WP_066244112.1">
    <property type="nucleotide sequence ID" value="NZ_LSGP01000023.1"/>
</dbReference>
<evidence type="ECO:0000256" key="8">
    <source>
        <dbReference type="ARBA" id="ARBA00023004"/>
    </source>
</evidence>
<comment type="pathway">
    <text evidence="1 10">Cofactor biosynthesis; NAD(+) biosynthesis; quinolinate from iminoaspartate: step 1/1.</text>
</comment>
<keyword evidence="8 10" id="KW-0408">Iron</keyword>
<dbReference type="GO" id="GO:0005829">
    <property type="term" value="C:cytosol"/>
    <property type="evidence" value="ECO:0007669"/>
    <property type="project" value="TreeGrafter"/>
</dbReference>
<comment type="function">
    <text evidence="10">Catalyzes the condensation of iminoaspartate with dihydroxyacetone phosphate to form quinolinate.</text>
</comment>
<comment type="caution">
    <text evidence="11">The sequence shown here is derived from an EMBL/GenBank/DDBJ whole genome shotgun (WGS) entry which is preliminary data.</text>
</comment>
<dbReference type="FunFam" id="3.40.50.10800:FF:000003">
    <property type="entry name" value="Quinolinate synthase A"/>
    <property type="match status" value="1"/>
</dbReference>
<reference evidence="11 12" key="1">
    <citation type="submission" date="2016-02" db="EMBL/GenBank/DDBJ databases">
        <title>Anaerosporomusa subterraneum gen. nov., sp. nov., a spore-forming obligate anaerobe isolated from saprolite.</title>
        <authorList>
            <person name="Choi J.K."/>
            <person name="Shah M."/>
            <person name="Yee N."/>
        </authorList>
    </citation>
    <scope>NUCLEOTIDE SEQUENCE [LARGE SCALE GENOMIC DNA]</scope>
    <source>
        <strain evidence="11 12">RU4</strain>
    </source>
</reference>
<sequence length="301" mass="33350">MSELKRAVEKLKRERNALILAHNYQLDEVQEVADYIGDSFYLSKVAANIDCDVIVFSGVRFMAETAKILSPDKTVLLPEIDAGCPLADTITVEDVRNLKHLHPGAPVVCYINSSSEVKAESDICCTSANAIKVVSSLPDRKVIFVPDENLGDYVAKQLPDKELVLWKGCCVTHAKVKPSAILEMRERYPEAKILVHPECEPAVVELADFAGSTSAIIQYAENSDANVFIIGTEVGVLCWLRNSRPEKQFFLLHPGLVCPNMKKTRLQSIYDALANNHYQIQVDEAIAAKAKHAISRMLEVV</sequence>
<dbReference type="GO" id="GO:0051539">
    <property type="term" value="F:4 iron, 4 sulfur cluster binding"/>
    <property type="evidence" value="ECO:0007669"/>
    <property type="project" value="UniProtKB-KW"/>
</dbReference>
<dbReference type="Gene3D" id="3.40.50.10800">
    <property type="entry name" value="NadA-like"/>
    <property type="match status" value="3"/>
</dbReference>
<feature type="binding site" evidence="10">
    <location>
        <position position="258"/>
    </location>
    <ligand>
        <name>[4Fe-4S] cluster</name>
        <dbReference type="ChEBI" id="CHEBI:49883"/>
    </ligand>
</feature>
<evidence type="ECO:0000256" key="6">
    <source>
        <dbReference type="ARBA" id="ARBA00022679"/>
    </source>
</evidence>
<keyword evidence="7 10" id="KW-0479">Metal-binding</keyword>
<accession>A0A154BNH5</accession>